<gene>
    <name evidence="1" type="ORF">EVAR_21715_1</name>
</gene>
<organism evidence="1 2">
    <name type="scientific">Eumeta variegata</name>
    <name type="common">Bagworm moth</name>
    <name type="synonym">Eumeta japonica</name>
    <dbReference type="NCBI Taxonomy" id="151549"/>
    <lineage>
        <taxon>Eukaryota</taxon>
        <taxon>Metazoa</taxon>
        <taxon>Ecdysozoa</taxon>
        <taxon>Arthropoda</taxon>
        <taxon>Hexapoda</taxon>
        <taxon>Insecta</taxon>
        <taxon>Pterygota</taxon>
        <taxon>Neoptera</taxon>
        <taxon>Endopterygota</taxon>
        <taxon>Lepidoptera</taxon>
        <taxon>Glossata</taxon>
        <taxon>Ditrysia</taxon>
        <taxon>Tineoidea</taxon>
        <taxon>Psychidae</taxon>
        <taxon>Oiketicinae</taxon>
        <taxon>Eumeta</taxon>
    </lineage>
</organism>
<name>A0A4C1W7S6_EUMVA</name>
<reference evidence="1 2" key="1">
    <citation type="journal article" date="2019" name="Commun. Biol.">
        <title>The bagworm genome reveals a unique fibroin gene that provides high tensile strength.</title>
        <authorList>
            <person name="Kono N."/>
            <person name="Nakamura H."/>
            <person name="Ohtoshi R."/>
            <person name="Tomita M."/>
            <person name="Numata K."/>
            <person name="Arakawa K."/>
        </authorList>
    </citation>
    <scope>NUCLEOTIDE SEQUENCE [LARGE SCALE GENOMIC DNA]</scope>
</reference>
<dbReference type="EMBL" id="BGZK01000486">
    <property type="protein sequence ID" value="GBP46559.1"/>
    <property type="molecule type" value="Genomic_DNA"/>
</dbReference>
<accession>A0A4C1W7S6</accession>
<dbReference type="AlphaFoldDB" id="A0A4C1W7S6"/>
<proteinExistence type="predicted"/>
<evidence type="ECO:0000313" key="1">
    <source>
        <dbReference type="EMBL" id="GBP46559.1"/>
    </source>
</evidence>
<dbReference type="Proteomes" id="UP000299102">
    <property type="component" value="Unassembled WGS sequence"/>
</dbReference>
<keyword evidence="2" id="KW-1185">Reference proteome</keyword>
<comment type="caution">
    <text evidence="1">The sequence shown here is derived from an EMBL/GenBank/DDBJ whole genome shotgun (WGS) entry which is preliminary data.</text>
</comment>
<sequence>MAKGQLIEKSCEWPHKQHHSASIAGGKLALRNKTVAIYGAVFSAVSPRRRGSSLVVSCVYNATAVRSHPAPTSGEAVNVGGYPCISYRPALLLSSGFGECRNKRHVAAIFFSMRIERSLLIAVILVSPEDLRTSRSNKGLERCRNYYITGKNLSAQPCRYSISYRYNESSVLRA</sequence>
<protein>
    <submittedName>
        <fullName evidence="1">Uncharacterized protein</fullName>
    </submittedName>
</protein>
<evidence type="ECO:0000313" key="2">
    <source>
        <dbReference type="Proteomes" id="UP000299102"/>
    </source>
</evidence>